<reference evidence="9 10" key="1">
    <citation type="submission" date="2022-05" db="EMBL/GenBank/DDBJ databases">
        <authorList>
            <consortium name="Genoscope - CEA"/>
            <person name="William W."/>
        </authorList>
    </citation>
    <scope>NUCLEOTIDE SEQUENCE [LARGE SCALE GENOMIC DNA]</scope>
</reference>
<keyword evidence="5 6" id="KW-0472">Membrane</keyword>
<dbReference type="Proteomes" id="UP001159405">
    <property type="component" value="Unassembled WGS sequence"/>
</dbReference>
<feature type="transmembrane region" description="Helical" evidence="6">
    <location>
        <begin position="57"/>
        <end position="74"/>
    </location>
</feature>
<proteinExistence type="inferred from homology"/>
<feature type="transmembrane region" description="Helical" evidence="6">
    <location>
        <begin position="825"/>
        <end position="851"/>
    </location>
</feature>
<feature type="transmembrane region" description="Helical" evidence="6">
    <location>
        <begin position="900"/>
        <end position="921"/>
    </location>
</feature>
<feature type="transmembrane region" description="Helical" evidence="6">
    <location>
        <begin position="970"/>
        <end position="992"/>
    </location>
</feature>
<accession>A0ABN8PSQ6</accession>
<dbReference type="PANTHER" id="PTHR12372">
    <property type="entry name" value="PECANEX"/>
    <property type="match status" value="1"/>
</dbReference>
<feature type="transmembrane region" description="Helical" evidence="6">
    <location>
        <begin position="34"/>
        <end position="51"/>
    </location>
</feature>
<evidence type="ECO:0000256" key="3">
    <source>
        <dbReference type="ARBA" id="ARBA00022692"/>
    </source>
</evidence>
<feature type="region of interest" description="Disordered" evidence="7">
    <location>
        <begin position="368"/>
        <end position="387"/>
    </location>
</feature>
<evidence type="ECO:0000313" key="10">
    <source>
        <dbReference type="Proteomes" id="UP001159405"/>
    </source>
</evidence>
<feature type="transmembrane region" description="Helical" evidence="6">
    <location>
        <begin position="742"/>
        <end position="762"/>
    </location>
</feature>
<feature type="compositionally biased region" description="Basic residues" evidence="7">
    <location>
        <begin position="529"/>
        <end position="540"/>
    </location>
</feature>
<dbReference type="InterPro" id="IPR039797">
    <property type="entry name" value="Pecanex"/>
</dbReference>
<keyword evidence="10" id="KW-1185">Reference proteome</keyword>
<feature type="region of interest" description="Disordered" evidence="7">
    <location>
        <begin position="1783"/>
        <end position="1830"/>
    </location>
</feature>
<dbReference type="PANTHER" id="PTHR12372:SF7">
    <property type="entry name" value="PROTEIN PECANEX"/>
    <property type="match status" value="1"/>
</dbReference>
<feature type="compositionally biased region" description="Polar residues" evidence="7">
    <location>
        <begin position="1783"/>
        <end position="1817"/>
    </location>
</feature>
<evidence type="ECO:0000256" key="7">
    <source>
        <dbReference type="SAM" id="MobiDB-lite"/>
    </source>
</evidence>
<feature type="transmembrane region" description="Helical" evidence="6">
    <location>
        <begin position="872"/>
        <end position="894"/>
    </location>
</feature>
<feature type="compositionally biased region" description="Basic and acidic residues" evidence="7">
    <location>
        <begin position="554"/>
        <end position="564"/>
    </location>
</feature>
<protein>
    <recommendedName>
        <fullName evidence="6">Pecanex-like protein</fullName>
    </recommendedName>
</protein>
<evidence type="ECO:0000259" key="8">
    <source>
        <dbReference type="Pfam" id="PF05041"/>
    </source>
</evidence>
<evidence type="ECO:0000256" key="5">
    <source>
        <dbReference type="ARBA" id="ARBA00023136"/>
    </source>
</evidence>
<evidence type="ECO:0000313" key="9">
    <source>
        <dbReference type="EMBL" id="CAH3150078.1"/>
    </source>
</evidence>
<feature type="domain" description="Pecanex C-terminal" evidence="8">
    <location>
        <begin position="1488"/>
        <end position="1712"/>
    </location>
</feature>
<evidence type="ECO:0000256" key="6">
    <source>
        <dbReference type="RuleBase" id="RU367089"/>
    </source>
</evidence>
<sequence>MGSQTLEILRQGVWASLTGGWFFDPHQEIFTNTFHFYLWILLLCLPFSLYLGTAPSAIVWIFYSVFIAILFLVLKCLNYRLHLMFDGEEIRTESEQQDAQNEEPGAEHEEISRIEVSSGPADAAGEVIELEVINHCSKDVANQGGEDNVTQPSTATALSTLLPSSSSLPINSTSVTTAASLHQASDEHGMDKAECCDLGECEDEEIVEVELRCERIKEKEISFADELEKTERLEHSIRLSPSGQIESRETSHEQVNATEMPTEDSDETLEGAVGGEIEHHTSQEQTCTDLESDSKDTLSDLSTLPLPIMDSHMESRSVPGLVVPDIYKIHEEAQRGLLLQTKSEGSNVNGSNSTRAIYQVLVSALENRRPDSPYPGTSSGDINEGISFGSRLGTMSDIIGSRSGSEYDGTSLSRHESQSEKSVVPRMRSISDIVRETNDAGDNEEERQIRVGVDTPSILDTLSLQDSGRFHNPSTSSQPESIDSVSVNITMNKDTASTVAQTGSIGEPDGSGRESSDLLALAQRSSSLARRRRSLQRRRRAETGGAMRRRRRHDSGAHADELLHSGDGPSTHLALSHDDTSPGAQHSYLDENGVLQTYVFVQDRTILPSTSYSPTRLRDILNWETSSSASTVVVDTGLSAYLQSHPSAARRSSSHARWQETISSVSIPFPPPTSVTEKPRPHYFKFQLLPGKFMKIKFDRLALLALMDRNKHKIEAVVSVLLAILVAVLGYWLLLSDFYKDFWIFVFCFVLAGCQFTLIKSVQPDAASPTHGHNHMIVFSRPTYFCALAICILVLDKAQKTDVSTFTVYGIPFATNSTISYARDFLLGFILGFPLIFLVGLLPQVNTFLMYALEQVDMHVFGGNAITSLRGALWSLFRNILAVGFLYGFCYGAMLNGAEGGQHVLFSVFSGLLVAISYHLSRSASDPTVLRSVLRKACGKEAVNENDEDFVDPLPEKLRATVAKRLQNDVVCCILILIFVFAIHLSTVFTALQPYVSYVLYAVAGFLGILNHYLWPQLHKPLPWLCFARPFLRSREYNQYDVKAAAKIMVHEWVHVWMNFVERNIIYPAVFLSALTSNASKIVENFGPYGGPAVICIMGLKLLRSSFSDPSRQHIVLLWTVLFFHFDYSHSSETFVVDYFFMSIFISKLYELILKVRFVVTYIAPWQITWGSAFHAFAQPFSVPHSAMLFFQALVSSIVSAPLNPFLGSAIFITSYVRPVKFWEKDYNTSRVDHSNTRLSSQLDRSPGSDDNNLNSIFYEHLTRSLQHSLCGDLMMGRWGPFGTGDCFVLASDYLNALVHIIEVGNGLVTFQVRGLEFRGTYCQQREVEAITEGVEDDDGCCCCEPGHLPNMLSLNAAFGQRWLAWEVSATKYIIEGYSISDNSAASMLQVFDLRKILVSYYVKSVIFYAVRSPKLNQWLNSDIIQEQLQKVHQDPHYVEVDSNSFYHNIDEDYDLRHGGISKTSFLNCYFTWIQYCASRKDPPLECEKDSFLTTLCFALCLLARRALGTASHHQSASLEPFLYGLHALFKGDFRITGSKDEWVFADMDLLRKVVAPGVRMSLKLHQDHFTAPDEYDDLPVLYDAITSHEENLVISHEGDPKWRQAVLANTPSLLALRHVFDDGTDEYKIIMLNKRYLSFRVIKVNRECVRGLWAGQLQELIFLRNRNPERGSIQNAKQALRNIINSSCDQPIGYPIYVSPLMTSYADSNSQLSRVIGGPLSFNGIAGCLRRLWNRIRMRCSATCQSGGDLPDGAVPDAVLGSSFAERCTSFREGAMYISARRTTPTSSFNRDQPGLRTSQRSTASSGSKRPSTLSVSIGHPSSPGAAAAAEEFTQRVRIIDRVHVYDNINLGRRIDVQWPSELMREHGGRSYWKDWNPIEGMEGIVVHRWTPCHRDPARRSHVDRPIVLIKIDDKFVPIAEVGVMDAGVDV</sequence>
<evidence type="ECO:0000256" key="2">
    <source>
        <dbReference type="ARBA" id="ARBA00010170"/>
    </source>
</evidence>
<evidence type="ECO:0000256" key="4">
    <source>
        <dbReference type="ARBA" id="ARBA00022989"/>
    </source>
</evidence>
<comment type="subcellular location">
    <subcellularLocation>
        <location evidence="1 6">Membrane</location>
        <topology evidence="1 6">Multi-pass membrane protein</topology>
    </subcellularLocation>
</comment>
<feature type="region of interest" description="Disordered" evidence="7">
    <location>
        <begin position="464"/>
        <end position="483"/>
    </location>
</feature>
<feature type="region of interest" description="Disordered" evidence="7">
    <location>
        <begin position="499"/>
        <end position="518"/>
    </location>
</feature>
<organism evidence="9 10">
    <name type="scientific">Porites lobata</name>
    <dbReference type="NCBI Taxonomy" id="104759"/>
    <lineage>
        <taxon>Eukaryota</taxon>
        <taxon>Metazoa</taxon>
        <taxon>Cnidaria</taxon>
        <taxon>Anthozoa</taxon>
        <taxon>Hexacorallia</taxon>
        <taxon>Scleractinia</taxon>
        <taxon>Fungiina</taxon>
        <taxon>Poritidae</taxon>
        <taxon>Porites</taxon>
    </lineage>
</organism>
<feature type="region of interest" description="Disordered" evidence="7">
    <location>
        <begin position="94"/>
        <end position="119"/>
    </location>
</feature>
<evidence type="ECO:0000256" key="1">
    <source>
        <dbReference type="ARBA" id="ARBA00004141"/>
    </source>
</evidence>
<keyword evidence="4 6" id="KW-1133">Transmembrane helix</keyword>
<feature type="transmembrane region" description="Helical" evidence="6">
    <location>
        <begin position="998"/>
        <end position="1015"/>
    </location>
</feature>
<feature type="transmembrane region" description="Helical" evidence="6">
    <location>
        <begin position="716"/>
        <end position="736"/>
    </location>
</feature>
<comment type="similarity">
    <text evidence="2 6">Belongs to the pecanex family.</text>
</comment>
<gene>
    <name evidence="9" type="ORF">PLOB_00047244</name>
</gene>
<dbReference type="Pfam" id="PF05041">
    <property type="entry name" value="Pecanex_C"/>
    <property type="match status" value="1"/>
</dbReference>
<feature type="region of interest" description="Disordered" evidence="7">
    <location>
        <begin position="238"/>
        <end position="267"/>
    </location>
</feature>
<feature type="region of interest" description="Disordered" evidence="7">
    <location>
        <begin position="523"/>
        <end position="587"/>
    </location>
</feature>
<feature type="transmembrane region" description="Helical" evidence="6">
    <location>
        <begin position="774"/>
        <end position="795"/>
    </location>
</feature>
<feature type="compositionally biased region" description="Polar residues" evidence="7">
    <location>
        <begin position="402"/>
        <end position="412"/>
    </location>
</feature>
<dbReference type="InterPro" id="IPR007735">
    <property type="entry name" value="Pecanex_C"/>
</dbReference>
<dbReference type="EMBL" id="CALNXK010000088">
    <property type="protein sequence ID" value="CAH3150078.1"/>
    <property type="molecule type" value="Genomic_DNA"/>
</dbReference>
<feature type="region of interest" description="Disordered" evidence="7">
    <location>
        <begin position="397"/>
        <end position="426"/>
    </location>
</feature>
<keyword evidence="3 6" id="KW-0812">Transmembrane</keyword>
<comment type="caution">
    <text evidence="9">The sequence shown here is derived from an EMBL/GenBank/DDBJ whole genome shotgun (WGS) entry which is preliminary data.</text>
</comment>
<name>A0ABN8PSQ6_9CNID</name>